<keyword evidence="4" id="KW-1185">Reference proteome</keyword>
<name>A0ABR8MNZ6_9BACL</name>
<dbReference type="Proteomes" id="UP000609346">
    <property type="component" value="Unassembled WGS sequence"/>
</dbReference>
<reference evidence="3 4" key="1">
    <citation type="submission" date="2020-09" db="EMBL/GenBank/DDBJ databases">
        <title>Paenibacillus sp. strain PR3 16S rRNA gene Genome sequencing and assembly.</title>
        <authorList>
            <person name="Kim J."/>
        </authorList>
    </citation>
    <scope>NUCLEOTIDE SEQUENCE [LARGE SCALE GENOMIC DNA]</scope>
    <source>
        <strain evidence="3 4">PR3</strain>
    </source>
</reference>
<dbReference type="Pfam" id="PF08327">
    <property type="entry name" value="AHSA1"/>
    <property type="match status" value="1"/>
</dbReference>
<comment type="similarity">
    <text evidence="1">Belongs to the AHA1 family.</text>
</comment>
<sequence length="85" mass="9834">MFRLAVCSTSQTTKRTTSQSWKRNNVHNEVIFTDNHDGTTKMTIRSQPFNASDEERSFFEGMLESMQQGFGGTFDQLEQYLVETQ</sequence>
<comment type="caution">
    <text evidence="3">The sequence shown here is derived from an EMBL/GenBank/DDBJ whole genome shotgun (WGS) entry which is preliminary data.</text>
</comment>
<dbReference type="InterPro" id="IPR023393">
    <property type="entry name" value="START-like_dom_sf"/>
</dbReference>
<evidence type="ECO:0000313" key="3">
    <source>
        <dbReference type="EMBL" id="MBD3917305.1"/>
    </source>
</evidence>
<protein>
    <submittedName>
        <fullName evidence="3">SRPBCC domain-containing protein</fullName>
    </submittedName>
</protein>
<dbReference type="Gene3D" id="3.30.530.20">
    <property type="match status" value="1"/>
</dbReference>
<dbReference type="SUPFAM" id="SSF55961">
    <property type="entry name" value="Bet v1-like"/>
    <property type="match status" value="1"/>
</dbReference>
<proteinExistence type="inferred from homology"/>
<gene>
    <name evidence="3" type="ORF">H8B09_00945</name>
</gene>
<evidence type="ECO:0000313" key="4">
    <source>
        <dbReference type="Proteomes" id="UP000609346"/>
    </source>
</evidence>
<feature type="domain" description="Activator of Hsp90 ATPase homologue 1/2-like C-terminal" evidence="2">
    <location>
        <begin position="19"/>
        <end position="81"/>
    </location>
</feature>
<evidence type="ECO:0000256" key="1">
    <source>
        <dbReference type="ARBA" id="ARBA00006817"/>
    </source>
</evidence>
<organism evidence="3 4">
    <name type="scientific">Paenibacillus terricola</name>
    <dbReference type="NCBI Taxonomy" id="2763503"/>
    <lineage>
        <taxon>Bacteria</taxon>
        <taxon>Bacillati</taxon>
        <taxon>Bacillota</taxon>
        <taxon>Bacilli</taxon>
        <taxon>Bacillales</taxon>
        <taxon>Paenibacillaceae</taxon>
        <taxon>Paenibacillus</taxon>
    </lineage>
</organism>
<evidence type="ECO:0000259" key="2">
    <source>
        <dbReference type="Pfam" id="PF08327"/>
    </source>
</evidence>
<dbReference type="InterPro" id="IPR013538">
    <property type="entry name" value="ASHA1/2-like_C"/>
</dbReference>
<accession>A0ABR8MNZ6</accession>
<dbReference type="EMBL" id="JACXZA010000001">
    <property type="protein sequence ID" value="MBD3917305.1"/>
    <property type="molecule type" value="Genomic_DNA"/>
</dbReference>